<dbReference type="HOGENOM" id="CLU_1444746_0_0_2"/>
<keyword evidence="5" id="KW-1185">Reference proteome</keyword>
<reference evidence="4" key="1">
    <citation type="submission" date="2006-12" db="EMBL/GenBank/DDBJ databases">
        <title>Complete sequence of Pyrobaculum islandicum DSM 4184.</title>
        <authorList>
            <person name="Copeland A."/>
            <person name="Lucas S."/>
            <person name="Lapidus A."/>
            <person name="Barry K."/>
            <person name="Detter J.C."/>
            <person name="Glavina del Rio T."/>
            <person name="Dalin E."/>
            <person name="Tice H."/>
            <person name="Pitluck S."/>
            <person name="Meincke L."/>
            <person name="Brettin T."/>
            <person name="Bruce D."/>
            <person name="Han C."/>
            <person name="Tapia R."/>
            <person name="Gilna P."/>
            <person name="Schmutz J."/>
            <person name="Larimer F."/>
            <person name="Land M."/>
            <person name="Hauser L."/>
            <person name="Kyrpides N."/>
            <person name="Mikhailova N."/>
            <person name="Cozen A.E."/>
            <person name="Fitz-Gibbon S.T."/>
            <person name="House C.H."/>
            <person name="Saltikov C."/>
            <person name="Lowe T."/>
            <person name="Richardson P."/>
        </authorList>
    </citation>
    <scope>NUCLEOTIDE SEQUENCE [LARGE SCALE GENOMIC DNA]</scope>
    <source>
        <strain evidence="4">DSM 4184</strain>
    </source>
</reference>
<evidence type="ECO:0000256" key="1">
    <source>
        <dbReference type="ARBA" id="ARBA00022517"/>
    </source>
</evidence>
<evidence type="ECO:0000313" key="5">
    <source>
        <dbReference type="Proteomes" id="UP000002595"/>
    </source>
</evidence>
<dbReference type="eggNOG" id="arCOG03247">
    <property type="taxonomic scope" value="Archaea"/>
</dbReference>
<keyword evidence="1 2" id="KW-0690">Ribosome biogenesis</keyword>
<organism evidence="4 5">
    <name type="scientific">Pyrobaculum islandicum (strain DSM 4184 / JCM 9189 / GEO3)</name>
    <dbReference type="NCBI Taxonomy" id="384616"/>
    <lineage>
        <taxon>Archaea</taxon>
        <taxon>Thermoproteota</taxon>
        <taxon>Thermoprotei</taxon>
        <taxon>Thermoproteales</taxon>
        <taxon>Thermoproteaceae</taxon>
        <taxon>Pyrobaculum</taxon>
    </lineage>
</organism>
<dbReference type="GeneID" id="4616649"/>
<dbReference type="SUPFAM" id="SSF52954">
    <property type="entry name" value="Class II aaRS ABD-related"/>
    <property type="match status" value="1"/>
</dbReference>
<feature type="domain" description="Brix" evidence="3">
    <location>
        <begin position="3"/>
        <end position="181"/>
    </location>
</feature>
<protein>
    <recommendedName>
        <fullName evidence="2">Probable Brix domain-containing ribosomal biogenesis protein</fullName>
    </recommendedName>
</protein>
<dbReference type="KEGG" id="pis:Pisl_0833"/>
<evidence type="ECO:0000256" key="2">
    <source>
        <dbReference type="HAMAP-Rule" id="MF_00699"/>
    </source>
</evidence>
<gene>
    <name evidence="4" type="ordered locus">Pisl_0833</name>
</gene>
<dbReference type="Gene3D" id="3.40.50.10480">
    <property type="entry name" value="Probable brix-domain ribosomal biogenesis protein"/>
    <property type="match status" value="1"/>
</dbReference>
<dbReference type="HAMAP" id="MF_00699">
    <property type="entry name" value="BriX"/>
    <property type="match status" value="1"/>
</dbReference>
<accession>A1RSS7</accession>
<dbReference type="EMBL" id="CP000504">
    <property type="protein sequence ID" value="ABL88009.1"/>
    <property type="molecule type" value="Genomic_DNA"/>
</dbReference>
<dbReference type="SMART" id="SM00879">
    <property type="entry name" value="Brix"/>
    <property type="match status" value="1"/>
</dbReference>
<dbReference type="OrthoDB" id="117530at2157"/>
<dbReference type="GO" id="GO:0006364">
    <property type="term" value="P:rRNA processing"/>
    <property type="evidence" value="ECO:0007669"/>
    <property type="project" value="InterPro"/>
</dbReference>
<comment type="function">
    <text evidence="2">Probably involved in the biogenesis of the ribosome.</text>
</comment>
<dbReference type="RefSeq" id="WP_011762585.1">
    <property type="nucleotide sequence ID" value="NC_008701.1"/>
</dbReference>
<dbReference type="InterPro" id="IPR023548">
    <property type="entry name" value="Brix_dom_Rbsml_bgen_prot"/>
</dbReference>
<dbReference type="Proteomes" id="UP000002595">
    <property type="component" value="Chromosome"/>
</dbReference>
<dbReference type="InterPro" id="IPR007109">
    <property type="entry name" value="Brix"/>
</dbReference>
<proteinExistence type="inferred from homology"/>
<dbReference type="GO" id="GO:0019843">
    <property type="term" value="F:rRNA binding"/>
    <property type="evidence" value="ECO:0007669"/>
    <property type="project" value="InterPro"/>
</dbReference>
<evidence type="ECO:0000313" key="4">
    <source>
        <dbReference type="EMBL" id="ABL88009.1"/>
    </source>
</evidence>
<evidence type="ECO:0000259" key="3">
    <source>
        <dbReference type="PROSITE" id="PS50833"/>
    </source>
</evidence>
<dbReference type="AlphaFoldDB" id="A1RSS7"/>
<name>A1RSS7_PYRIL</name>
<dbReference type="PROSITE" id="PS50833">
    <property type="entry name" value="BRIX"/>
    <property type="match status" value="1"/>
</dbReference>
<dbReference type="STRING" id="384616.Pisl_0833"/>
<sequence>MVCRVVITTSRNPSKKTREIVNDLVYSLPGSEKIVRGKKSLFAILEEAVACGARYIMFIWDRRGMPSALLFYDITIRNWKPYILKISGVKTREDFPVFIARRPRAKTAAIVDLTKGELGDIFVEIFQYPLLYDLDIVRGRFDTIILVRHGDGYIVEFLGEDLGPRAPLFRINKIIYRYVHV</sequence>